<gene>
    <name evidence="1" type="ORF">MENTE1834_LOCUS15328</name>
</gene>
<dbReference type="Proteomes" id="UP001497535">
    <property type="component" value="Unassembled WGS sequence"/>
</dbReference>
<evidence type="ECO:0000313" key="1">
    <source>
        <dbReference type="EMBL" id="CAK5057909.1"/>
    </source>
</evidence>
<comment type="caution">
    <text evidence="1">The sequence shown here is derived from an EMBL/GenBank/DDBJ whole genome shotgun (WGS) entry which is preliminary data.</text>
</comment>
<name>A0ACB0YRA9_MELEN</name>
<accession>A0ACB0YRA9</accession>
<organism evidence="1 2">
    <name type="scientific">Meloidogyne enterolobii</name>
    <name type="common">Root-knot nematode worm</name>
    <name type="synonym">Meloidogyne mayaguensis</name>
    <dbReference type="NCBI Taxonomy" id="390850"/>
    <lineage>
        <taxon>Eukaryota</taxon>
        <taxon>Metazoa</taxon>
        <taxon>Ecdysozoa</taxon>
        <taxon>Nematoda</taxon>
        <taxon>Chromadorea</taxon>
        <taxon>Rhabditida</taxon>
        <taxon>Tylenchina</taxon>
        <taxon>Tylenchomorpha</taxon>
        <taxon>Tylenchoidea</taxon>
        <taxon>Meloidogynidae</taxon>
        <taxon>Meloidogyninae</taxon>
        <taxon>Meloidogyne</taxon>
    </lineage>
</organism>
<keyword evidence="2" id="KW-1185">Reference proteome</keyword>
<sequence length="74" mass="8818">MKNERERLFSYSSTHKLLTDSLVSFLLFSLKITRIFVIFVESLIELYCLCVLEFFILLLREFCSVFSELLLIDK</sequence>
<dbReference type="EMBL" id="CAVMJV010000016">
    <property type="protein sequence ID" value="CAK5057909.1"/>
    <property type="molecule type" value="Genomic_DNA"/>
</dbReference>
<protein>
    <submittedName>
        <fullName evidence="1">Uncharacterized protein</fullName>
    </submittedName>
</protein>
<proteinExistence type="predicted"/>
<evidence type="ECO:0000313" key="2">
    <source>
        <dbReference type="Proteomes" id="UP001497535"/>
    </source>
</evidence>
<reference evidence="1" key="1">
    <citation type="submission" date="2023-11" db="EMBL/GenBank/DDBJ databases">
        <authorList>
            <person name="Poullet M."/>
        </authorList>
    </citation>
    <scope>NUCLEOTIDE SEQUENCE</scope>
    <source>
        <strain evidence="1">E1834</strain>
    </source>
</reference>